<reference evidence="1 2" key="1">
    <citation type="submission" date="2024-09" db="EMBL/GenBank/DDBJ databases">
        <authorList>
            <person name="Sun Q."/>
            <person name="Mori K."/>
        </authorList>
    </citation>
    <scope>NUCLEOTIDE SEQUENCE [LARGE SCALE GENOMIC DNA]</scope>
    <source>
        <strain evidence="1 2">CGMCC 1.15906</strain>
    </source>
</reference>
<protein>
    <recommendedName>
        <fullName evidence="3">Catalase</fullName>
    </recommendedName>
</protein>
<accession>A0ABV6QR69</accession>
<dbReference type="SUPFAM" id="SSF56634">
    <property type="entry name" value="Heme-dependent catalase-like"/>
    <property type="match status" value="1"/>
</dbReference>
<dbReference type="Proteomes" id="UP001589890">
    <property type="component" value="Unassembled WGS sequence"/>
</dbReference>
<keyword evidence="2" id="KW-1185">Reference proteome</keyword>
<evidence type="ECO:0000313" key="1">
    <source>
        <dbReference type="EMBL" id="MFC0627010.1"/>
    </source>
</evidence>
<organism evidence="1 2">
    <name type="scientific">Kribbella deserti</name>
    <dbReference type="NCBI Taxonomy" id="1926257"/>
    <lineage>
        <taxon>Bacteria</taxon>
        <taxon>Bacillati</taxon>
        <taxon>Actinomycetota</taxon>
        <taxon>Actinomycetes</taxon>
        <taxon>Propionibacteriales</taxon>
        <taxon>Kribbellaceae</taxon>
        <taxon>Kribbella</taxon>
    </lineage>
</organism>
<evidence type="ECO:0000313" key="2">
    <source>
        <dbReference type="Proteomes" id="UP001589890"/>
    </source>
</evidence>
<dbReference type="EMBL" id="JBHLTC010000030">
    <property type="protein sequence ID" value="MFC0627010.1"/>
    <property type="molecule type" value="Genomic_DNA"/>
</dbReference>
<dbReference type="InterPro" id="IPR020835">
    <property type="entry name" value="Catalase_sf"/>
</dbReference>
<evidence type="ECO:0008006" key="3">
    <source>
        <dbReference type="Google" id="ProtNLM"/>
    </source>
</evidence>
<sequence>MGKLMEPSTEWREVVGSDEAARHEQQAAQFVAMQNRKNEKYGTGRALHRKQLTGLRATFEVLPELPAEARHGLFGVPQKYDAWVRLSNGGFNSAPDKVPDIRGFSIKVLGVTGRGALGGTAPSQDFALINHSKFSSPTSDVFTKVVTAGASGPGEILRRVVREPRLVPKVVAVAGALKAPFDGFATHDFHSAAPIACGPYAVRVRVLKASDQPRPEANEDWAADVYARLPLSHEVQLQFFTDEASTPIEDASVDWPTPYLTVARLNIPAQQRDDAFDAEVEAARFDPWNALVEHRPLGEVMRARKVAYFASQQNRAAK</sequence>
<gene>
    <name evidence="1" type="ORF">ACFFGN_23215</name>
</gene>
<proteinExistence type="predicted"/>
<dbReference type="Gene3D" id="2.40.180.10">
    <property type="entry name" value="Catalase core domain"/>
    <property type="match status" value="1"/>
</dbReference>
<comment type="caution">
    <text evidence="1">The sequence shown here is derived from an EMBL/GenBank/DDBJ whole genome shotgun (WGS) entry which is preliminary data.</text>
</comment>
<name>A0ABV6QR69_9ACTN</name>